<evidence type="ECO:0000313" key="4">
    <source>
        <dbReference type="Proteomes" id="UP001341840"/>
    </source>
</evidence>
<accession>A0ABU6S3Z6</accession>
<comment type="caution">
    <text evidence="3">The sequence shown here is derived from an EMBL/GenBank/DDBJ whole genome shotgun (WGS) entry which is preliminary data.</text>
</comment>
<organism evidence="3 4">
    <name type="scientific">Stylosanthes scabra</name>
    <dbReference type="NCBI Taxonomy" id="79078"/>
    <lineage>
        <taxon>Eukaryota</taxon>
        <taxon>Viridiplantae</taxon>
        <taxon>Streptophyta</taxon>
        <taxon>Embryophyta</taxon>
        <taxon>Tracheophyta</taxon>
        <taxon>Spermatophyta</taxon>
        <taxon>Magnoliopsida</taxon>
        <taxon>eudicotyledons</taxon>
        <taxon>Gunneridae</taxon>
        <taxon>Pentapetalae</taxon>
        <taxon>rosids</taxon>
        <taxon>fabids</taxon>
        <taxon>Fabales</taxon>
        <taxon>Fabaceae</taxon>
        <taxon>Papilionoideae</taxon>
        <taxon>50 kb inversion clade</taxon>
        <taxon>dalbergioids sensu lato</taxon>
        <taxon>Dalbergieae</taxon>
        <taxon>Pterocarpus clade</taxon>
        <taxon>Stylosanthes</taxon>
    </lineage>
</organism>
<feature type="compositionally biased region" description="Basic and acidic residues" evidence="1">
    <location>
        <begin position="327"/>
        <end position="338"/>
    </location>
</feature>
<feature type="compositionally biased region" description="Polar residues" evidence="1">
    <location>
        <begin position="153"/>
        <end position="163"/>
    </location>
</feature>
<dbReference type="Proteomes" id="UP001341840">
    <property type="component" value="Unassembled WGS sequence"/>
</dbReference>
<feature type="compositionally biased region" description="Low complexity" evidence="1">
    <location>
        <begin position="200"/>
        <end position="215"/>
    </location>
</feature>
<gene>
    <name evidence="3" type="ORF">PIB30_003783</name>
</gene>
<dbReference type="Pfam" id="PF26130">
    <property type="entry name" value="PB1-like"/>
    <property type="match status" value="1"/>
</dbReference>
<feature type="region of interest" description="Disordered" evidence="1">
    <location>
        <begin position="152"/>
        <end position="345"/>
    </location>
</feature>
<dbReference type="InterPro" id="IPR058594">
    <property type="entry name" value="PB1-like_dom_pln"/>
</dbReference>
<evidence type="ECO:0000256" key="1">
    <source>
        <dbReference type="SAM" id="MobiDB-lite"/>
    </source>
</evidence>
<proteinExistence type="predicted"/>
<protein>
    <recommendedName>
        <fullName evidence="2">PB1-like domain-containing protein</fullName>
    </recommendedName>
</protein>
<dbReference type="EMBL" id="JASCZI010060422">
    <property type="protein sequence ID" value="MED6130758.1"/>
    <property type="molecule type" value="Genomic_DNA"/>
</dbReference>
<evidence type="ECO:0000259" key="2">
    <source>
        <dbReference type="Pfam" id="PF26130"/>
    </source>
</evidence>
<reference evidence="3 4" key="1">
    <citation type="journal article" date="2023" name="Plants (Basel)">
        <title>Bridging the Gap: Combining Genomics and Transcriptomics Approaches to Understand Stylosanthes scabra, an Orphan Legume from the Brazilian Caatinga.</title>
        <authorList>
            <person name="Ferreira-Neto J.R.C."/>
            <person name="da Silva M.D."/>
            <person name="Binneck E."/>
            <person name="de Melo N.F."/>
            <person name="da Silva R.H."/>
            <person name="de Melo A.L.T.M."/>
            <person name="Pandolfi V."/>
            <person name="Bustamante F.O."/>
            <person name="Brasileiro-Vidal A.C."/>
            <person name="Benko-Iseppon A.M."/>
        </authorList>
    </citation>
    <scope>NUCLEOTIDE SEQUENCE [LARGE SCALE GENOMIC DNA]</scope>
    <source>
        <tissue evidence="3">Leaves</tissue>
    </source>
</reference>
<name>A0ABU6S3Z6_9FABA</name>
<feature type="domain" description="PB1-like" evidence="2">
    <location>
        <begin position="34"/>
        <end position="134"/>
    </location>
</feature>
<sequence length="345" mass="39078">MDPVSPSVHFRHFSADMAVKLTRDCNETTSFLMDTIDVVYHHGGEFVTSKDEVLVYKMETIDVEEKIDVDTLDVFAMRNHYLALGYEKIEECWWLVPGRSLQTGRRKLKTDVELLELVFHAQRNGNEIHIYYEHAVSVPELAEECPKLIEMTPTPTQVSTESPTVIDLASSPQRDTPTMSTQSTQPHVTPTQNSNTDTINPTKSNSNNKPKSSKPIVTKQVKPNSKPSVKPTAKPTVKPTSMPNMKPTVRTQTRSSTRVSPRKFKKVVKDQLSGDDGSSSHDSYDSVEDEPYVPRADELWTDDEYEDEDEIRVTQARKKDAIKKRGTPKDLKKAREEIMLEDDGL</sequence>
<feature type="compositionally biased region" description="Polar residues" evidence="1">
    <location>
        <begin position="170"/>
        <end position="199"/>
    </location>
</feature>
<evidence type="ECO:0000313" key="3">
    <source>
        <dbReference type="EMBL" id="MED6130758.1"/>
    </source>
</evidence>
<feature type="compositionally biased region" description="Low complexity" evidence="1">
    <location>
        <begin position="247"/>
        <end position="259"/>
    </location>
</feature>
<feature type="compositionally biased region" description="Acidic residues" evidence="1">
    <location>
        <begin position="299"/>
        <end position="310"/>
    </location>
</feature>
<keyword evidence="4" id="KW-1185">Reference proteome</keyword>